<dbReference type="PRINTS" id="PR00161">
    <property type="entry name" value="NIHGNASECYTB"/>
</dbReference>
<keyword evidence="15" id="KW-1185">Reference proteome</keyword>
<comment type="subcellular location">
    <subcellularLocation>
        <location evidence="1">Cell membrane</location>
        <topology evidence="1">Multi-pass membrane protein</topology>
    </subcellularLocation>
</comment>
<evidence type="ECO:0000256" key="12">
    <source>
        <dbReference type="SAM" id="Phobius"/>
    </source>
</evidence>
<evidence type="ECO:0000256" key="11">
    <source>
        <dbReference type="ARBA" id="ARBA00023136"/>
    </source>
</evidence>
<keyword evidence="10" id="KW-0408">Iron</keyword>
<dbReference type="Pfam" id="PF01292">
    <property type="entry name" value="Ni_hydr_CYTB"/>
    <property type="match status" value="1"/>
</dbReference>
<feature type="transmembrane region" description="Helical" evidence="12">
    <location>
        <begin position="44"/>
        <end position="67"/>
    </location>
</feature>
<keyword evidence="9 12" id="KW-1133">Transmembrane helix</keyword>
<evidence type="ECO:0000256" key="6">
    <source>
        <dbReference type="ARBA" id="ARBA00022692"/>
    </source>
</evidence>
<evidence type="ECO:0000313" key="14">
    <source>
        <dbReference type="EMBL" id="MCL6272013.1"/>
    </source>
</evidence>
<protein>
    <submittedName>
        <fullName evidence="14">Cytochrome b/b6 domain-containing protein</fullName>
    </submittedName>
</protein>
<evidence type="ECO:0000256" key="7">
    <source>
        <dbReference type="ARBA" id="ARBA00022723"/>
    </source>
</evidence>
<keyword evidence="8" id="KW-0249">Electron transport</keyword>
<evidence type="ECO:0000256" key="10">
    <source>
        <dbReference type="ARBA" id="ARBA00023004"/>
    </source>
</evidence>
<keyword evidence="7" id="KW-0479">Metal-binding</keyword>
<evidence type="ECO:0000256" key="8">
    <source>
        <dbReference type="ARBA" id="ARBA00022982"/>
    </source>
</evidence>
<keyword evidence="4" id="KW-1003">Cell membrane</keyword>
<evidence type="ECO:0000256" key="2">
    <source>
        <dbReference type="ARBA" id="ARBA00008622"/>
    </source>
</evidence>
<name>A0ABT0PKW5_9GAMM</name>
<evidence type="ECO:0000259" key="13">
    <source>
        <dbReference type="Pfam" id="PF01292"/>
    </source>
</evidence>
<comment type="similarity">
    <text evidence="2">Belongs to the HupC/HyaC/HydC family.</text>
</comment>
<evidence type="ECO:0000313" key="15">
    <source>
        <dbReference type="Proteomes" id="UP001203338"/>
    </source>
</evidence>
<evidence type="ECO:0000256" key="3">
    <source>
        <dbReference type="ARBA" id="ARBA00022448"/>
    </source>
</evidence>
<comment type="caution">
    <text evidence="14">The sequence shown here is derived from an EMBL/GenBank/DDBJ whole genome shotgun (WGS) entry which is preliminary data.</text>
</comment>
<keyword evidence="5" id="KW-0349">Heme</keyword>
<evidence type="ECO:0000256" key="1">
    <source>
        <dbReference type="ARBA" id="ARBA00004651"/>
    </source>
</evidence>
<dbReference type="SUPFAM" id="SSF81342">
    <property type="entry name" value="Transmembrane di-heme cytochromes"/>
    <property type="match status" value="1"/>
</dbReference>
<dbReference type="PANTHER" id="PTHR30485">
    <property type="entry name" value="NI/FE-HYDROGENASE 1 B-TYPE CYTOCHROME SUBUNIT"/>
    <property type="match status" value="1"/>
</dbReference>
<proteinExistence type="inferred from homology"/>
<dbReference type="Gene3D" id="1.20.950.20">
    <property type="entry name" value="Transmembrane di-heme cytochromes, Chain C"/>
    <property type="match status" value="1"/>
</dbReference>
<organism evidence="14 15">
    <name type="scientific">Parendozoicomonas callyspongiae</name>
    <dbReference type="NCBI Taxonomy" id="2942213"/>
    <lineage>
        <taxon>Bacteria</taxon>
        <taxon>Pseudomonadati</taxon>
        <taxon>Pseudomonadota</taxon>
        <taxon>Gammaproteobacteria</taxon>
        <taxon>Oceanospirillales</taxon>
        <taxon>Endozoicomonadaceae</taxon>
        <taxon>Parendozoicomonas</taxon>
    </lineage>
</organism>
<feature type="domain" description="Cytochrome b561 bacterial/Ni-hydrogenase" evidence="13">
    <location>
        <begin position="7"/>
        <end position="183"/>
    </location>
</feature>
<dbReference type="InterPro" id="IPR011577">
    <property type="entry name" value="Cyt_b561_bac/Ni-Hgenase"/>
</dbReference>
<dbReference type="RefSeq" id="WP_249701690.1">
    <property type="nucleotide sequence ID" value="NZ_JAMFLX010000041.1"/>
</dbReference>
<reference evidence="14 15" key="1">
    <citation type="submission" date="2022-05" db="EMBL/GenBank/DDBJ databases">
        <authorList>
            <person name="Park J.-S."/>
        </authorList>
    </citation>
    <scope>NUCLEOTIDE SEQUENCE [LARGE SCALE GENOMIC DNA]</scope>
    <source>
        <strain evidence="14 15">2012CJ34-2</strain>
    </source>
</reference>
<keyword evidence="6 12" id="KW-0812">Transmembrane</keyword>
<feature type="transmembrane region" description="Helical" evidence="12">
    <location>
        <begin position="13"/>
        <end position="32"/>
    </location>
</feature>
<dbReference type="PANTHER" id="PTHR30485:SF0">
    <property type="entry name" value="NI_FE-HYDROGENASE 1 B-TYPE CYTOCHROME SUBUNIT-RELATED"/>
    <property type="match status" value="1"/>
</dbReference>
<keyword evidence="3" id="KW-0813">Transport</keyword>
<evidence type="ECO:0000256" key="4">
    <source>
        <dbReference type="ARBA" id="ARBA00022475"/>
    </source>
</evidence>
<feature type="transmembrane region" description="Helical" evidence="12">
    <location>
        <begin position="117"/>
        <end position="138"/>
    </location>
</feature>
<accession>A0ABT0PKW5</accession>
<feature type="transmembrane region" description="Helical" evidence="12">
    <location>
        <begin position="150"/>
        <end position="176"/>
    </location>
</feature>
<dbReference type="InterPro" id="IPR000516">
    <property type="entry name" value="Ni-dep_Hydgase_cyt-B"/>
</dbReference>
<keyword evidence="11 12" id="KW-0472">Membrane</keyword>
<sequence>MRQELIFTRFERFWHWAQMLIIFALLLTGFEIHGSYQLVGFNKAVMVHNICAWSLLTLWVLAIFWSATTGQWKHYLPTSNQMGDVIRFYLFGIFNGEHHPYRRKRWAKHNPLQRLTYLLLKLVLMPMIWGSGLFYMFYSVWMGQGAHPALPWVANIHVAGAWLMLTFLVAHVYIITTGPTVGEHMMSLLTGYGEVYDDEDEKKLEN</sequence>
<dbReference type="InterPro" id="IPR051542">
    <property type="entry name" value="Hydrogenase_cytochrome"/>
</dbReference>
<evidence type="ECO:0000256" key="9">
    <source>
        <dbReference type="ARBA" id="ARBA00022989"/>
    </source>
</evidence>
<dbReference type="EMBL" id="JAMFLX010000041">
    <property type="protein sequence ID" value="MCL6272013.1"/>
    <property type="molecule type" value="Genomic_DNA"/>
</dbReference>
<evidence type="ECO:0000256" key="5">
    <source>
        <dbReference type="ARBA" id="ARBA00022617"/>
    </source>
</evidence>
<gene>
    <name evidence="14" type="ORF">M3P05_19000</name>
</gene>
<dbReference type="InterPro" id="IPR016174">
    <property type="entry name" value="Di-haem_cyt_TM"/>
</dbReference>
<dbReference type="Proteomes" id="UP001203338">
    <property type="component" value="Unassembled WGS sequence"/>
</dbReference>